<evidence type="ECO:0000259" key="2">
    <source>
        <dbReference type="Pfam" id="PF21522"/>
    </source>
</evidence>
<gene>
    <name evidence="3" type="ORF">DSOUD_1536</name>
</gene>
<dbReference type="KEGG" id="des:DSOUD_1536"/>
<feature type="domain" description="Actin-like protein N-terminal" evidence="1">
    <location>
        <begin position="5"/>
        <end position="159"/>
    </location>
</feature>
<accession>A0A0M4D083</accession>
<dbReference type="InterPro" id="IPR049067">
    <property type="entry name" value="MreB-like_C"/>
</dbReference>
<evidence type="ECO:0000313" key="3">
    <source>
        <dbReference type="EMBL" id="ALC16315.1"/>
    </source>
</evidence>
<evidence type="ECO:0000259" key="1">
    <source>
        <dbReference type="Pfam" id="PF17989"/>
    </source>
</evidence>
<dbReference type="Gene3D" id="3.30.420.40">
    <property type="match status" value="2"/>
</dbReference>
<protein>
    <submittedName>
        <fullName evidence="3">Uncharacterized protein</fullName>
    </submittedName>
</protein>
<sequence>MDIIGIDIGFGFTKAVKDRETIIFKSILGEAAEIQYTETLLAEAQDDEFLHVEIDGVAHFVGELAERQSNVRFFTLDQGQFVSRFARVLALTALSRLATSHIPVNLVTGLPIGHYRQHKEAFTRLLTGQHKVTLVGRDGSREEKSININKVMVVPQPFGSLFDTMVTEEGKLKDRSFLQKKIGVIDVGFRTCDYTVSDKMRYSERGSRTTESGIARGFNIIATKLREKSGVNIELYRLYEAVERGSIKIRGQEFELKSLTDQVFKQLATAVANEVDRLWADDWDMDAMIITGGGGSVLEPFLKPQLTGELIPAELSTKDPRFRNVRGYWKYGRYKWGSSAT</sequence>
<dbReference type="STRING" id="1603606.DSOUD_1536"/>
<name>A0A0M4D083_9BACT</name>
<reference evidence="3 4" key="1">
    <citation type="submission" date="2015-07" db="EMBL/GenBank/DDBJ databases">
        <title>Isolation and Genomic Characterization of a Novel Halophilic Metal-Reducing Deltaproteobacterium from the Deep Subsurface.</title>
        <authorList>
            <person name="Badalamenti J.P."/>
            <person name="Summers Z.M."/>
            <person name="Gralnick J.A."/>
            <person name="Bond D.R."/>
        </authorList>
    </citation>
    <scope>NUCLEOTIDE SEQUENCE [LARGE SCALE GENOMIC DNA]</scope>
    <source>
        <strain evidence="3 4">WTL</strain>
    </source>
</reference>
<dbReference type="RefSeq" id="WP_053550434.1">
    <property type="nucleotide sequence ID" value="NZ_CP010802.1"/>
</dbReference>
<dbReference type="Pfam" id="PF17989">
    <property type="entry name" value="ALP_N"/>
    <property type="match status" value="1"/>
</dbReference>
<dbReference type="AlphaFoldDB" id="A0A0M4D083"/>
<dbReference type="CDD" id="cd24025">
    <property type="entry name" value="ASKHA_NBD_ParM_pCBH-like"/>
    <property type="match status" value="1"/>
</dbReference>
<feature type="domain" description="Actin homologue MreB-like C-terminal" evidence="2">
    <location>
        <begin position="184"/>
        <end position="303"/>
    </location>
</feature>
<keyword evidence="4" id="KW-1185">Reference proteome</keyword>
<dbReference type="InterPro" id="IPR040607">
    <property type="entry name" value="ALP_N"/>
</dbReference>
<dbReference type="Pfam" id="PF21522">
    <property type="entry name" value="MreB-like_C"/>
    <property type="match status" value="1"/>
</dbReference>
<evidence type="ECO:0000313" key="4">
    <source>
        <dbReference type="Proteomes" id="UP000057158"/>
    </source>
</evidence>
<proteinExistence type="predicted"/>
<dbReference type="InterPro" id="IPR043129">
    <property type="entry name" value="ATPase_NBD"/>
</dbReference>
<dbReference type="OrthoDB" id="5412507at2"/>
<dbReference type="SUPFAM" id="SSF53067">
    <property type="entry name" value="Actin-like ATPase domain"/>
    <property type="match status" value="2"/>
</dbReference>
<organism evidence="3 4">
    <name type="scientific">Desulfuromonas soudanensis</name>
    <dbReference type="NCBI Taxonomy" id="1603606"/>
    <lineage>
        <taxon>Bacteria</taxon>
        <taxon>Pseudomonadati</taxon>
        <taxon>Thermodesulfobacteriota</taxon>
        <taxon>Desulfuromonadia</taxon>
        <taxon>Desulfuromonadales</taxon>
        <taxon>Desulfuromonadaceae</taxon>
        <taxon>Desulfuromonas</taxon>
    </lineage>
</organism>
<dbReference type="EMBL" id="CP010802">
    <property type="protein sequence ID" value="ALC16315.1"/>
    <property type="molecule type" value="Genomic_DNA"/>
</dbReference>
<dbReference type="Proteomes" id="UP000057158">
    <property type="component" value="Chromosome"/>
</dbReference>
<dbReference type="PATRIC" id="fig|1603606.3.peg.1674"/>